<dbReference type="PRINTS" id="PR00723">
    <property type="entry name" value="SUBTILISIN"/>
</dbReference>
<dbReference type="InterPro" id="IPR037045">
    <property type="entry name" value="S8pro/Inhibitor_I9_sf"/>
</dbReference>
<comment type="caution">
    <text evidence="9">The sequence shown here is derived from an EMBL/GenBank/DDBJ whole genome shotgun (WGS) entry which is preliminary data.</text>
</comment>
<dbReference type="AlphaFoldDB" id="A0A811TEF6"/>
<evidence type="ECO:0000256" key="3">
    <source>
        <dbReference type="ARBA" id="ARBA00022723"/>
    </source>
</evidence>
<comment type="similarity">
    <text evidence="1 6 7">Belongs to the peptidase S8 family.</text>
</comment>
<evidence type="ECO:0000259" key="8">
    <source>
        <dbReference type="Pfam" id="PF00082"/>
    </source>
</evidence>
<dbReference type="SUPFAM" id="SSF52743">
    <property type="entry name" value="Subtilisin-like"/>
    <property type="match status" value="1"/>
</dbReference>
<dbReference type="PROSITE" id="PS00136">
    <property type="entry name" value="SUBTILASE_ASP"/>
    <property type="match status" value="1"/>
</dbReference>
<evidence type="ECO:0000313" key="10">
    <source>
        <dbReference type="Proteomes" id="UP000612009"/>
    </source>
</evidence>
<keyword evidence="2 6" id="KW-0645">Protease</keyword>
<reference evidence="9" key="1">
    <citation type="submission" date="2020-10" db="EMBL/GenBank/DDBJ databases">
        <authorList>
            <person name="Hahn C.J."/>
            <person name="Laso-Perez R."/>
            <person name="Vulcano F."/>
            <person name="Vaziourakis K.-M."/>
            <person name="Stokke R."/>
            <person name="Steen I.H."/>
            <person name="Teske A."/>
            <person name="Boetius A."/>
            <person name="Liebeke M."/>
            <person name="Amann R."/>
            <person name="Knittel K."/>
        </authorList>
    </citation>
    <scope>NUCLEOTIDE SEQUENCE</scope>
    <source>
        <strain evidence="9">Gfbio:e3339647-f889-4370-9287-4fb5cb688e4c:AG392J18_GoMArc1</strain>
    </source>
</reference>
<dbReference type="SUPFAM" id="SSF49363">
    <property type="entry name" value="Purple acid phosphatase, N-terminal domain"/>
    <property type="match status" value="1"/>
</dbReference>
<dbReference type="InterPro" id="IPR023827">
    <property type="entry name" value="Peptidase_S8_Asp-AS"/>
</dbReference>
<sequence>MLDYCSIIMRNKNMLKVIVSTLLVCMVVVSCLIASVPAEPPEKTPVIIGFKDKPDPGLIRAHGGEIKYEYHIVPAIAASLPEQAVEALKNNPNIGCIEPDCEVAIAEEVLPFGVDRIDAELVWNGTEGGHDVGLGRNAGDEIKIAIIDTGIDYTHPDLDDNVKGGHRFQENGAINDDNFMDDNGHGTHCAGIAAAEDNDIGVIGVAPEAHLYGVKVLNSNGIGWLSDLIAGVEWANDNGMNVISMSLCTISDSSLLHQACDTSYSNGIVVVAASCNDNSSVKFPAKHGSVIAVGATDRNDVKAYCSNFGPELELVAPGIGIYSTRLGGGYSTSSGTSMACPHVSGAAALVLASDMDSAYDFDSDEVWDANEIRNKLQDTADDLGEPGRDDYYGYGLVDAYEAATDLTPPTISNIKAENVNSSGTSIIWTTSEASDGVVCYGTEKTNLNLTATNQTMVKNHIIEVSGLPPVTTYYYEVQSTDPTGNTAIDNNNGSYYNFTTLDGMHVASIKMELQYNGLAWTWAKAAVTIQDCTGTPVTGAAVYGHWSGLTSDVDSGTTNENGRVVLESDKVHKICGTFTFTVDNVTKNGYSYDSWANNETSNSIIWLGQV</sequence>
<organism evidence="9 10">
    <name type="scientific">Candidatus Argoarchaeum ethanivorans</name>
    <dbReference type="NCBI Taxonomy" id="2608793"/>
    <lineage>
        <taxon>Archaea</taxon>
        <taxon>Methanobacteriati</taxon>
        <taxon>Methanobacteriota</taxon>
        <taxon>Stenosarchaea group</taxon>
        <taxon>Methanomicrobia</taxon>
        <taxon>Methanosarcinales</taxon>
        <taxon>Methanosarcinales incertae sedis</taxon>
        <taxon>GOM Arc I cluster</taxon>
        <taxon>Candidatus Argoarchaeum</taxon>
    </lineage>
</organism>
<gene>
    <name evidence="9" type="ORF">LAKADJCE_00959</name>
</gene>
<dbReference type="InterPro" id="IPR013783">
    <property type="entry name" value="Ig-like_fold"/>
</dbReference>
<dbReference type="Gene3D" id="3.30.70.80">
    <property type="entry name" value="Peptidase S8 propeptide/proteinase inhibitor I9"/>
    <property type="match status" value="1"/>
</dbReference>
<keyword evidence="5 6" id="KW-0720">Serine protease</keyword>
<dbReference type="InterPro" id="IPR023828">
    <property type="entry name" value="Peptidase_S8_Ser-AS"/>
</dbReference>
<feature type="active site" description="Charge relay system" evidence="6">
    <location>
        <position position="185"/>
    </location>
</feature>
<dbReference type="Gene3D" id="3.40.50.200">
    <property type="entry name" value="Peptidase S8/S53 domain"/>
    <property type="match status" value="1"/>
</dbReference>
<feature type="active site" description="Charge relay system" evidence="6">
    <location>
        <position position="148"/>
    </location>
</feature>
<dbReference type="SUPFAM" id="SSF54897">
    <property type="entry name" value="Protease propeptides/inhibitors"/>
    <property type="match status" value="1"/>
</dbReference>
<accession>A0A811TEF6</accession>
<name>A0A811TEF6_9EURY</name>
<evidence type="ECO:0000256" key="4">
    <source>
        <dbReference type="ARBA" id="ARBA00022801"/>
    </source>
</evidence>
<dbReference type="GO" id="GO:0046872">
    <property type="term" value="F:metal ion binding"/>
    <property type="evidence" value="ECO:0007669"/>
    <property type="project" value="UniProtKB-KW"/>
</dbReference>
<evidence type="ECO:0000256" key="7">
    <source>
        <dbReference type="RuleBase" id="RU003355"/>
    </source>
</evidence>
<dbReference type="CDD" id="cd07477">
    <property type="entry name" value="Peptidases_S8_Subtilisin_subset"/>
    <property type="match status" value="1"/>
</dbReference>
<dbReference type="Gene3D" id="2.60.40.10">
    <property type="entry name" value="Immunoglobulins"/>
    <property type="match status" value="1"/>
</dbReference>
<dbReference type="Proteomes" id="UP000612009">
    <property type="component" value="Unassembled WGS sequence"/>
</dbReference>
<protein>
    <submittedName>
        <fullName evidence="9">Subtilase family protein</fullName>
    </submittedName>
</protein>
<dbReference type="InterPro" id="IPR008963">
    <property type="entry name" value="Purple_acid_Pase-like_N"/>
</dbReference>
<dbReference type="InterPro" id="IPR022398">
    <property type="entry name" value="Peptidase_S8_His-AS"/>
</dbReference>
<dbReference type="PANTHER" id="PTHR43806:SF11">
    <property type="entry name" value="CEREVISIN-RELATED"/>
    <property type="match status" value="1"/>
</dbReference>
<evidence type="ECO:0000313" key="9">
    <source>
        <dbReference type="EMBL" id="CAD6494832.1"/>
    </source>
</evidence>
<evidence type="ECO:0000256" key="1">
    <source>
        <dbReference type="ARBA" id="ARBA00011073"/>
    </source>
</evidence>
<dbReference type="GO" id="GO:0006508">
    <property type="term" value="P:proteolysis"/>
    <property type="evidence" value="ECO:0007669"/>
    <property type="project" value="UniProtKB-KW"/>
</dbReference>
<keyword evidence="3" id="KW-0479">Metal-binding</keyword>
<dbReference type="InterPro" id="IPR034202">
    <property type="entry name" value="Subtilisin_Carlsberg-like"/>
</dbReference>
<dbReference type="InterPro" id="IPR050131">
    <property type="entry name" value="Peptidase_S8_subtilisin-like"/>
</dbReference>
<dbReference type="InterPro" id="IPR000209">
    <property type="entry name" value="Peptidase_S8/S53_dom"/>
</dbReference>
<dbReference type="Pfam" id="PF00082">
    <property type="entry name" value="Peptidase_S8"/>
    <property type="match status" value="1"/>
</dbReference>
<dbReference type="PANTHER" id="PTHR43806">
    <property type="entry name" value="PEPTIDASE S8"/>
    <property type="match status" value="1"/>
</dbReference>
<dbReference type="GO" id="GO:0004252">
    <property type="term" value="F:serine-type endopeptidase activity"/>
    <property type="evidence" value="ECO:0007669"/>
    <property type="project" value="UniProtKB-UniRule"/>
</dbReference>
<dbReference type="EMBL" id="CAJHIR010000086">
    <property type="protein sequence ID" value="CAD6494832.1"/>
    <property type="molecule type" value="Genomic_DNA"/>
</dbReference>
<evidence type="ECO:0000256" key="2">
    <source>
        <dbReference type="ARBA" id="ARBA00022670"/>
    </source>
</evidence>
<dbReference type="PROSITE" id="PS00137">
    <property type="entry name" value="SUBTILASE_HIS"/>
    <property type="match status" value="1"/>
</dbReference>
<dbReference type="InterPro" id="IPR036852">
    <property type="entry name" value="Peptidase_S8/S53_dom_sf"/>
</dbReference>
<dbReference type="PROSITE" id="PS51892">
    <property type="entry name" value="SUBTILASE"/>
    <property type="match status" value="1"/>
</dbReference>
<proteinExistence type="inferred from homology"/>
<evidence type="ECO:0000256" key="5">
    <source>
        <dbReference type="ARBA" id="ARBA00022825"/>
    </source>
</evidence>
<dbReference type="InterPro" id="IPR015500">
    <property type="entry name" value="Peptidase_S8_subtilisin-rel"/>
</dbReference>
<dbReference type="GO" id="GO:0003993">
    <property type="term" value="F:acid phosphatase activity"/>
    <property type="evidence" value="ECO:0007669"/>
    <property type="project" value="InterPro"/>
</dbReference>
<feature type="active site" description="Charge relay system" evidence="6">
    <location>
        <position position="337"/>
    </location>
</feature>
<dbReference type="PROSITE" id="PS00138">
    <property type="entry name" value="SUBTILASE_SER"/>
    <property type="match status" value="1"/>
</dbReference>
<evidence type="ECO:0000256" key="6">
    <source>
        <dbReference type="PROSITE-ProRule" id="PRU01240"/>
    </source>
</evidence>
<feature type="domain" description="Peptidase S8/S53" evidence="8">
    <location>
        <begin position="139"/>
        <end position="395"/>
    </location>
</feature>
<keyword evidence="4 6" id="KW-0378">Hydrolase</keyword>